<keyword evidence="6" id="KW-1185">Reference proteome</keyword>
<protein>
    <submittedName>
        <fullName evidence="5">PD40 domain-containing protein</fullName>
    </submittedName>
</protein>
<dbReference type="PANTHER" id="PTHR19879">
    <property type="entry name" value="TRANSCRIPTION INITIATION FACTOR TFIID"/>
    <property type="match status" value="1"/>
</dbReference>
<comment type="caution">
    <text evidence="5">The sequence shown here is derived from an EMBL/GenBank/DDBJ whole genome shotgun (WGS) entry which is preliminary data.</text>
</comment>
<dbReference type="InterPro" id="IPR027417">
    <property type="entry name" value="P-loop_NTPase"/>
</dbReference>
<feature type="repeat" description="WD" evidence="3">
    <location>
        <begin position="1041"/>
        <end position="1082"/>
    </location>
</feature>
<dbReference type="Gene3D" id="1.25.40.10">
    <property type="entry name" value="Tetratricopeptide repeat domain"/>
    <property type="match status" value="1"/>
</dbReference>
<dbReference type="SMART" id="SM00320">
    <property type="entry name" value="WD40"/>
    <property type="match status" value="9"/>
</dbReference>
<dbReference type="Pfam" id="PF20703">
    <property type="entry name" value="nSTAND1"/>
    <property type="match status" value="1"/>
</dbReference>
<reference evidence="5 6" key="1">
    <citation type="journal article" date="2021" name="Int. J. Syst. Evol. Microbiol.">
        <title>Amazonocrinis nigriterrae gen. nov., sp. nov., Atlanticothrix silvestris gen. nov., sp. nov. and Dendronalium phyllosphericum gen. nov., sp. nov., nostocacean cyanobacteria from Brazilian environments.</title>
        <authorList>
            <person name="Alvarenga D.O."/>
            <person name="Andreote A.P.D."/>
            <person name="Branco L.H.Z."/>
            <person name="Delbaje E."/>
            <person name="Cruz R.B."/>
            <person name="Varani A.M."/>
            <person name="Fiore M.F."/>
        </authorList>
    </citation>
    <scope>NUCLEOTIDE SEQUENCE [LARGE SCALE GENOMIC DNA]</scope>
    <source>
        <strain evidence="5 6">CENA369</strain>
    </source>
</reference>
<dbReference type="PANTHER" id="PTHR19879:SF9">
    <property type="entry name" value="TRANSCRIPTION INITIATION FACTOR TFIID SUBUNIT 5"/>
    <property type="match status" value="1"/>
</dbReference>
<dbReference type="InterPro" id="IPR036322">
    <property type="entry name" value="WD40_repeat_dom_sf"/>
</dbReference>
<dbReference type="InterPro" id="IPR001680">
    <property type="entry name" value="WD40_rpt"/>
</dbReference>
<feature type="repeat" description="WD" evidence="3">
    <location>
        <begin position="1125"/>
        <end position="1166"/>
    </location>
</feature>
<evidence type="ECO:0000256" key="1">
    <source>
        <dbReference type="ARBA" id="ARBA00022574"/>
    </source>
</evidence>
<keyword evidence="2" id="KW-0677">Repeat</keyword>
<evidence type="ECO:0000313" key="6">
    <source>
        <dbReference type="Proteomes" id="UP000662314"/>
    </source>
</evidence>
<dbReference type="InterPro" id="IPR020472">
    <property type="entry name" value="WD40_PAC1"/>
</dbReference>
<organism evidence="5 6">
    <name type="scientific">Dendronalium phyllosphericum CENA369</name>
    <dbReference type="NCBI Taxonomy" id="1725256"/>
    <lineage>
        <taxon>Bacteria</taxon>
        <taxon>Bacillati</taxon>
        <taxon>Cyanobacteriota</taxon>
        <taxon>Cyanophyceae</taxon>
        <taxon>Nostocales</taxon>
        <taxon>Nostocaceae</taxon>
        <taxon>Dendronalium</taxon>
        <taxon>Dendronalium phyllosphericum</taxon>
    </lineage>
</organism>
<dbReference type="SUPFAM" id="SSF48452">
    <property type="entry name" value="TPR-like"/>
    <property type="match status" value="1"/>
</dbReference>
<dbReference type="Gene3D" id="2.130.10.10">
    <property type="entry name" value="YVTN repeat-like/Quinoprotein amine dehydrogenase"/>
    <property type="match status" value="4"/>
</dbReference>
<feature type="repeat" description="WD" evidence="3">
    <location>
        <begin position="957"/>
        <end position="998"/>
    </location>
</feature>
<dbReference type="EMBL" id="JAECZA010000033">
    <property type="protein sequence ID" value="MBH8573444.1"/>
    <property type="molecule type" value="Genomic_DNA"/>
</dbReference>
<keyword evidence="1 3" id="KW-0853">WD repeat</keyword>
<proteinExistence type="predicted"/>
<sequence>MNKQHQRKDASVDNKQSLQTLVRAIRLSQGQFSLILLRCNYGSLQKYIMQQLQELFPITIREIHLPASVKTLYTSILTELRDEQPNALMVFGLDAVEELDTVLTAANQVREEFSKQLPFPLLLWVNDQVLQKFIRLATDLENWATIIEFVLVTDELISFLQQKTDEIFADDANLNPQICRELETAHKDLQRCGTVLDPALQASLEFVLGLKEYLHDRIEPALEYYQSSLSFWQENHYLERQGILLLHIALAYYRKAEQNWLENRCYWEKSRHYLQQSIDIFNQARRLDLVARYISKLGEVLRFLKAWDELYNLTQNALKLHQNFVNPLQIAQDYGFLAEVMLQRSHYLEANQLAQKALTILSHTPNLQPYEWGLYRLILAKSEQGLGQVSQAILNLKIAREESNPQYNPQLYISILEKLRSLYFQQGEYQKAFKIKQEQIRTEHQYGFRAFIGATYLNPQKQAINPALTQVNQHETIAQEIAVSGRQQDVKRLMTRISSTEHKLIVIHGQSGVGKSSILNAGLIPALQKQAIGERDALPVTPLRVYTDWIGILGQSLADAFEQVKGCKLPVNLDSEAAVIEELRKNADRNLLTVLCFDQFEEFFFVYTDKSHRRQFYEFLRVCLDIPFVKVILSLREDYLHYLLECDRLANFTVTNNNILDKNIRYELGNFSPEDAKVVIEVLNQKTHSHLEPALIDKLVDDLAGESGEVRPIELQIVGMQLQTAKITTLQEYRQFGTKEKLVEQFLEAAIKDCGTPNERAARLVLYLLTDETGTRPQKTRAELAADLAAETDKIDLVLEIFVNSGLVLLLPEVPADRYQLVHDYLVSFIRQQQGFQLLTELRKEQEQRRQAQEQLNYILKWALVVSILAVLGLLWLTGRAESEKQRAEKSQVGQSDALTHQADLLFQQGKEFDALIVSLKAGIPLKRLANVEDDTQLRVEGALQQAIDWLKERDRLEGHSGRVLSVSFSPNGQILASSSADKTIKLWDVATAKEINCFKGHNGYVRSVKFSPDGKTLASGSDDKTIKLWNVFRTKKISILKGHSDKVYRISFSPDSKTLASSSFDRTIKLWNVATAKEIRTFRGHSGKVYGISFSPNGKTLASGSDDKTIKLWDVATGKELRTLKDRSGEIYSVSFSPDGKTLASSSFDNTIKLWDVATGKAIRSFKGHSDYVTSVSFSPDGKTLASSSFDQSIKLWDIATAKPIQNLEEHSGEVHSVTFSPNGKTLASSSADNTVKLWDVTTGRALHNLDKHSGEVYGVSFSPDGKTLASSSADNTVKLWNVTTGKEIRTLKGHSNYVMSVSFSPDGKTLASGSFDRIVILQKDWNQNLNELVVRGCKLARNYLHYNPKESKSRNLCDD</sequence>
<dbReference type="Proteomes" id="UP000662314">
    <property type="component" value="Unassembled WGS sequence"/>
</dbReference>
<dbReference type="Gene3D" id="3.40.50.300">
    <property type="entry name" value="P-loop containing nucleotide triphosphate hydrolases"/>
    <property type="match status" value="1"/>
</dbReference>
<name>A0A8J7LGZ6_9NOST</name>
<evidence type="ECO:0000256" key="3">
    <source>
        <dbReference type="PROSITE-ProRule" id="PRU00221"/>
    </source>
</evidence>
<feature type="repeat" description="WD" evidence="3">
    <location>
        <begin position="1293"/>
        <end position="1323"/>
    </location>
</feature>
<evidence type="ECO:0000259" key="4">
    <source>
        <dbReference type="Pfam" id="PF20703"/>
    </source>
</evidence>
<feature type="repeat" description="WD" evidence="3">
    <location>
        <begin position="1209"/>
        <end position="1250"/>
    </location>
</feature>
<dbReference type="InterPro" id="IPR049052">
    <property type="entry name" value="nSTAND1"/>
</dbReference>
<dbReference type="SUPFAM" id="SSF52540">
    <property type="entry name" value="P-loop containing nucleoside triphosphate hydrolases"/>
    <property type="match status" value="1"/>
</dbReference>
<feature type="repeat" description="WD" evidence="3">
    <location>
        <begin position="1083"/>
        <end position="1124"/>
    </location>
</feature>
<evidence type="ECO:0000313" key="5">
    <source>
        <dbReference type="EMBL" id="MBH8573444.1"/>
    </source>
</evidence>
<dbReference type="PRINTS" id="PR00320">
    <property type="entry name" value="GPROTEINBRPT"/>
</dbReference>
<gene>
    <name evidence="5" type="ORF">I8752_10540</name>
</gene>
<dbReference type="SUPFAM" id="SSF50978">
    <property type="entry name" value="WD40 repeat-like"/>
    <property type="match status" value="2"/>
</dbReference>
<feature type="repeat" description="WD" evidence="3">
    <location>
        <begin position="1251"/>
        <end position="1292"/>
    </location>
</feature>
<dbReference type="InterPro" id="IPR019775">
    <property type="entry name" value="WD40_repeat_CS"/>
</dbReference>
<dbReference type="PROSITE" id="PS50294">
    <property type="entry name" value="WD_REPEATS_REGION"/>
    <property type="match status" value="9"/>
</dbReference>
<dbReference type="RefSeq" id="WP_214432266.1">
    <property type="nucleotide sequence ID" value="NZ_CAWPUQ010000156.1"/>
</dbReference>
<dbReference type="InterPro" id="IPR011990">
    <property type="entry name" value="TPR-like_helical_dom_sf"/>
</dbReference>
<dbReference type="PROSITE" id="PS50082">
    <property type="entry name" value="WD_REPEATS_2"/>
    <property type="match status" value="9"/>
</dbReference>
<evidence type="ECO:0000256" key="2">
    <source>
        <dbReference type="ARBA" id="ARBA00022737"/>
    </source>
</evidence>
<dbReference type="InterPro" id="IPR015943">
    <property type="entry name" value="WD40/YVTN_repeat-like_dom_sf"/>
</dbReference>
<dbReference type="CDD" id="cd00200">
    <property type="entry name" value="WD40"/>
    <property type="match status" value="1"/>
</dbReference>
<feature type="domain" description="Novel STAND NTPase 1" evidence="4">
    <location>
        <begin position="485"/>
        <end position="857"/>
    </location>
</feature>
<accession>A0A8J7LGZ6</accession>
<dbReference type="Pfam" id="PF00400">
    <property type="entry name" value="WD40"/>
    <property type="match status" value="5"/>
</dbReference>
<dbReference type="Pfam" id="PF25173">
    <property type="entry name" value="Beta-prop_WDR3_1st"/>
    <property type="match status" value="1"/>
</dbReference>
<feature type="repeat" description="WD" evidence="3">
    <location>
        <begin position="1167"/>
        <end position="1208"/>
    </location>
</feature>
<feature type="repeat" description="WD" evidence="3">
    <location>
        <begin position="999"/>
        <end position="1040"/>
    </location>
</feature>
<dbReference type="PROSITE" id="PS00678">
    <property type="entry name" value="WD_REPEATS_1"/>
    <property type="match status" value="8"/>
</dbReference>